<name>G5Q2Y2_SALMO</name>
<dbReference type="AlphaFoldDB" id="G5Q2Y2"/>
<comment type="caution">
    <text evidence="1">The sequence shown here is derived from an EMBL/GenBank/DDBJ whole genome shotgun (WGS) entry which is preliminary data.</text>
</comment>
<evidence type="ECO:0000313" key="1">
    <source>
        <dbReference type="EMBL" id="EHC79143.1"/>
    </source>
</evidence>
<dbReference type="NCBIfam" id="TIGR03318">
    <property type="entry name" value="YdfZ_fam"/>
    <property type="match status" value="1"/>
</dbReference>
<accession>G5Q2Y2</accession>
<evidence type="ECO:0008006" key="3">
    <source>
        <dbReference type="Google" id="ProtNLM"/>
    </source>
</evidence>
<sequence>MMTYDRNRNAITTGSRVMISGTGHTGIIKAIESEGLDAGQIRRGKTLDAGQIRRGTRGKTVIVEGCEGKFAPVELIRLGMN</sequence>
<dbReference type="Proteomes" id="UP000003221">
    <property type="component" value="Unassembled WGS sequence"/>
</dbReference>
<protein>
    <recommendedName>
        <fullName evidence="3">Selenium delivery protein YdfZ</fullName>
    </recommendedName>
</protein>
<organism evidence="1 2">
    <name type="scientific">Salmonella enterica subsp. enterica serovar Montevideo str. S5-403</name>
    <dbReference type="NCBI Taxonomy" id="913242"/>
    <lineage>
        <taxon>Bacteria</taxon>
        <taxon>Pseudomonadati</taxon>
        <taxon>Pseudomonadota</taxon>
        <taxon>Gammaproteobacteria</taxon>
        <taxon>Enterobacterales</taxon>
        <taxon>Enterobacteriaceae</taxon>
        <taxon>Salmonella</taxon>
    </lineage>
</organism>
<proteinExistence type="predicted"/>
<dbReference type="PATRIC" id="fig|913242.3.peg.2029"/>
<dbReference type="Pfam" id="PF14001">
    <property type="entry name" value="YdfZ"/>
    <property type="match status" value="1"/>
</dbReference>
<dbReference type="EMBL" id="AFCS01000562">
    <property type="protein sequence ID" value="EHC79143.1"/>
    <property type="molecule type" value="Genomic_DNA"/>
</dbReference>
<dbReference type="InterPro" id="IPR017704">
    <property type="entry name" value="Se-bd_putative_YdfZ"/>
</dbReference>
<reference evidence="1 2" key="1">
    <citation type="journal article" date="2011" name="BMC Genomics">
        <title>Genome sequencing reveals diversification of virulence factor content and possible host adaptation in distinct subpopulations of Salmonella enterica.</title>
        <authorList>
            <person name="den Bakker H.C."/>
            <person name="Moreno Switt A.I."/>
            <person name="Govoni G."/>
            <person name="Cummings C.A."/>
            <person name="Ranieri M.L."/>
            <person name="Degoricija L."/>
            <person name="Hoelzer K."/>
            <person name="Rodriguez-Rivera L.D."/>
            <person name="Brown S."/>
            <person name="Bolchacova E."/>
            <person name="Furtado M.R."/>
            <person name="Wiedmann M."/>
        </authorList>
    </citation>
    <scope>NUCLEOTIDE SEQUENCE [LARGE SCALE GENOMIC DNA]</scope>
    <source>
        <strain evidence="1 2">S5-403</strain>
    </source>
</reference>
<gene>
    <name evidence="1" type="ORF">LTSEMON_2327</name>
</gene>
<evidence type="ECO:0000313" key="2">
    <source>
        <dbReference type="Proteomes" id="UP000003221"/>
    </source>
</evidence>